<protein>
    <submittedName>
        <fullName evidence="8">Acyl-CoA dehydrogenase</fullName>
    </submittedName>
</protein>
<evidence type="ECO:0000259" key="7">
    <source>
        <dbReference type="Pfam" id="PF02770"/>
    </source>
</evidence>
<organism evidence="8 9">
    <name type="scientific">Pricia antarctica</name>
    <dbReference type="NCBI Taxonomy" id="641691"/>
    <lineage>
        <taxon>Bacteria</taxon>
        <taxon>Pseudomonadati</taxon>
        <taxon>Bacteroidota</taxon>
        <taxon>Flavobacteriia</taxon>
        <taxon>Flavobacteriales</taxon>
        <taxon>Flavobacteriaceae</taxon>
        <taxon>Pricia</taxon>
    </lineage>
</organism>
<dbReference type="PANTHER" id="PTHR43884:SF12">
    <property type="entry name" value="ISOVALERYL-COA DEHYDROGENASE, MITOCHONDRIAL-RELATED"/>
    <property type="match status" value="1"/>
</dbReference>
<dbReference type="SUPFAM" id="SSF47203">
    <property type="entry name" value="Acyl-CoA dehydrogenase C-terminal domain-like"/>
    <property type="match status" value="1"/>
</dbReference>
<dbReference type="SUPFAM" id="SSF56645">
    <property type="entry name" value="Acyl-CoA dehydrogenase NM domain-like"/>
    <property type="match status" value="1"/>
</dbReference>
<keyword evidence="9" id="KW-1185">Reference proteome</keyword>
<keyword evidence="4 5" id="KW-0274">FAD</keyword>
<sequence>MSVFFRFGYSSFAYLKIRSATINPFLNYRMHKNFSEYITAFDHVLKNVFHERYDIDQFSKVRGIPAVALRDIMDKSPLSVAIPQDFGGRGLKVKECLGLLSAASYESLALSLTFGINIALFLEPIAKYANANVKGEIFKRFLEKRNMGGLMITEPDYGSNALGMETYNEKVGDSYIIKGTKHWQGLTGMADFWLIASREKNSKGNLNRDIDFFICDVTQPGQQIVVEEYFDNLGLYMIPYGKNRVDIRVPSQFKLEPETSGVKMMLDILHRSRMQFPGMALGFIKRMLDECIKQCTERVVGGKKLIELDMVQYQISRVQCAFTIASAMCFRSSTYSGIDKDLSDAGVQANTMKAFVTDLMQEAAQTATQLYGSTGFKMDNVAGRGIMDSRAFQIFEGSNEMLYTQIAEIIGKLMKRKNEYDVYGFLKGFSLTEKSHPHFKNTINFSFTPGLKQRKLVDLGKIFSKIIALNFVLEMEEKGFRKDLIANCVEILKGDVSKLVDSFQNKNTVTQIDDYQENSFWYDFV</sequence>
<gene>
    <name evidence="8" type="ORF">SAMN05421636_105166</name>
</gene>
<dbReference type="Pfam" id="PF00441">
    <property type="entry name" value="Acyl-CoA_dh_1"/>
    <property type="match status" value="1"/>
</dbReference>
<evidence type="ECO:0000313" key="9">
    <source>
        <dbReference type="Proteomes" id="UP000199109"/>
    </source>
</evidence>
<dbReference type="InterPro" id="IPR009075">
    <property type="entry name" value="AcylCo_DH/oxidase_C"/>
</dbReference>
<evidence type="ECO:0000256" key="5">
    <source>
        <dbReference type="RuleBase" id="RU362125"/>
    </source>
</evidence>
<feature type="domain" description="Acyl-CoA dehydrogenase/oxidase C-terminal" evidence="6">
    <location>
        <begin position="260"/>
        <end position="409"/>
    </location>
</feature>
<dbReference type="InterPro" id="IPR036250">
    <property type="entry name" value="AcylCo_DH-like_C"/>
</dbReference>
<evidence type="ECO:0000259" key="6">
    <source>
        <dbReference type="Pfam" id="PF00441"/>
    </source>
</evidence>
<evidence type="ECO:0000256" key="3">
    <source>
        <dbReference type="ARBA" id="ARBA00022630"/>
    </source>
</evidence>
<evidence type="ECO:0000256" key="1">
    <source>
        <dbReference type="ARBA" id="ARBA00001974"/>
    </source>
</evidence>
<proteinExistence type="inferred from homology"/>
<dbReference type="STRING" id="641691.SAMN05421636_105166"/>
<evidence type="ECO:0000256" key="2">
    <source>
        <dbReference type="ARBA" id="ARBA00009347"/>
    </source>
</evidence>
<dbReference type="PROSITE" id="PS00073">
    <property type="entry name" value="ACYL_COA_DH_2"/>
    <property type="match status" value="1"/>
</dbReference>
<keyword evidence="5" id="KW-0560">Oxidoreductase</keyword>
<dbReference type="Gene3D" id="1.10.540.10">
    <property type="entry name" value="Acyl-CoA dehydrogenase/oxidase, N-terminal domain"/>
    <property type="match status" value="1"/>
</dbReference>
<dbReference type="GO" id="GO:0050660">
    <property type="term" value="F:flavin adenine dinucleotide binding"/>
    <property type="evidence" value="ECO:0007669"/>
    <property type="project" value="InterPro"/>
</dbReference>
<dbReference type="InterPro" id="IPR006089">
    <property type="entry name" value="Acyl-CoA_DH_CS"/>
</dbReference>
<evidence type="ECO:0000256" key="4">
    <source>
        <dbReference type="ARBA" id="ARBA00022827"/>
    </source>
</evidence>
<dbReference type="CDD" id="cd00567">
    <property type="entry name" value="ACAD"/>
    <property type="match status" value="1"/>
</dbReference>
<dbReference type="AlphaFoldDB" id="A0A1G7D3Y2"/>
<dbReference type="EMBL" id="FNAO01000005">
    <property type="protein sequence ID" value="SDE46288.1"/>
    <property type="molecule type" value="Genomic_DNA"/>
</dbReference>
<dbReference type="Pfam" id="PF02770">
    <property type="entry name" value="Acyl-CoA_dh_M"/>
    <property type="match status" value="1"/>
</dbReference>
<reference evidence="8 9" key="1">
    <citation type="submission" date="2016-10" db="EMBL/GenBank/DDBJ databases">
        <authorList>
            <person name="de Groot N.N."/>
        </authorList>
    </citation>
    <scope>NUCLEOTIDE SEQUENCE [LARGE SCALE GENOMIC DNA]</scope>
    <source>
        <strain evidence="8 9">DSM 23421</strain>
    </source>
</reference>
<dbReference type="InterPro" id="IPR006091">
    <property type="entry name" value="Acyl-CoA_Oxase/DH_mid-dom"/>
</dbReference>
<feature type="domain" description="Acyl-CoA oxidase/dehydrogenase middle" evidence="7">
    <location>
        <begin position="150"/>
        <end position="241"/>
    </location>
</feature>
<name>A0A1G7D3Y2_9FLAO</name>
<dbReference type="GO" id="GO:0003995">
    <property type="term" value="F:acyl-CoA dehydrogenase activity"/>
    <property type="evidence" value="ECO:0007669"/>
    <property type="project" value="InterPro"/>
</dbReference>
<dbReference type="InterPro" id="IPR037069">
    <property type="entry name" value="AcylCoA_DH/ox_N_sf"/>
</dbReference>
<dbReference type="InterPro" id="IPR009100">
    <property type="entry name" value="AcylCoA_DH/oxidase_NM_dom_sf"/>
</dbReference>
<evidence type="ECO:0000313" key="8">
    <source>
        <dbReference type="EMBL" id="SDE46288.1"/>
    </source>
</evidence>
<dbReference type="PANTHER" id="PTHR43884">
    <property type="entry name" value="ACYL-COA DEHYDROGENASE"/>
    <property type="match status" value="1"/>
</dbReference>
<dbReference type="InterPro" id="IPR046373">
    <property type="entry name" value="Acyl-CoA_Oxase/DH_mid-dom_sf"/>
</dbReference>
<comment type="similarity">
    <text evidence="2 5">Belongs to the acyl-CoA dehydrogenase family.</text>
</comment>
<comment type="cofactor">
    <cofactor evidence="1 5">
        <name>FAD</name>
        <dbReference type="ChEBI" id="CHEBI:57692"/>
    </cofactor>
</comment>
<keyword evidence="3 5" id="KW-0285">Flavoprotein</keyword>
<accession>A0A1G7D3Y2</accession>
<dbReference type="Gene3D" id="2.40.110.10">
    <property type="entry name" value="Butyryl-CoA Dehydrogenase, subunit A, domain 2"/>
    <property type="match status" value="1"/>
</dbReference>
<dbReference type="Gene3D" id="1.20.140.10">
    <property type="entry name" value="Butyryl-CoA Dehydrogenase, subunit A, domain 3"/>
    <property type="match status" value="1"/>
</dbReference>
<dbReference type="Proteomes" id="UP000199109">
    <property type="component" value="Unassembled WGS sequence"/>
</dbReference>